<proteinExistence type="predicted"/>
<evidence type="ECO:0000313" key="1">
    <source>
        <dbReference type="EMBL" id="OCL09294.1"/>
    </source>
</evidence>
<sequence length="300" mass="34718">MPNFLELPRELRDMIYMAVLTSEVPRPSLSDNRLRPENIHQIGYHVADAQPGEFGNAYTLDESPSTCASLLCSSRQVNKELGEAINRAKSRGQMPLKMDCLVLDERIIYVTWISFPLVRTHIERPWFKPPKLSTNFHQLQVDVRLTGTRKRKWTDPFITSKPPGRIAWGVCAALKRILDNGPEFSARQRASRTYMIDELILNVITPSGVPPEGFLPEDYQAHDLRDGLVHPKSVARELNEVWNYIWAPGFDPLRSHYWPLIERIGIVRVCIDSETWRTRELQLELKRGQDERRRIALRGR</sequence>
<name>A0A8E2F2K7_9PEZI</name>
<dbReference type="OrthoDB" id="2823490at2759"/>
<keyword evidence="2" id="KW-1185">Reference proteome</keyword>
<reference evidence="1 2" key="1">
    <citation type="journal article" date="2016" name="Nat. Commun.">
        <title>Ectomycorrhizal ecology is imprinted in the genome of the dominant symbiotic fungus Cenococcum geophilum.</title>
        <authorList>
            <consortium name="DOE Joint Genome Institute"/>
            <person name="Peter M."/>
            <person name="Kohler A."/>
            <person name="Ohm R.A."/>
            <person name="Kuo A."/>
            <person name="Krutzmann J."/>
            <person name="Morin E."/>
            <person name="Arend M."/>
            <person name="Barry K.W."/>
            <person name="Binder M."/>
            <person name="Choi C."/>
            <person name="Clum A."/>
            <person name="Copeland A."/>
            <person name="Grisel N."/>
            <person name="Haridas S."/>
            <person name="Kipfer T."/>
            <person name="LaButti K."/>
            <person name="Lindquist E."/>
            <person name="Lipzen A."/>
            <person name="Maire R."/>
            <person name="Meier B."/>
            <person name="Mihaltcheva S."/>
            <person name="Molinier V."/>
            <person name="Murat C."/>
            <person name="Poggeler S."/>
            <person name="Quandt C.A."/>
            <person name="Sperisen C."/>
            <person name="Tritt A."/>
            <person name="Tisserant E."/>
            <person name="Crous P.W."/>
            <person name="Henrissat B."/>
            <person name="Nehls U."/>
            <person name="Egli S."/>
            <person name="Spatafora J.W."/>
            <person name="Grigoriev I.V."/>
            <person name="Martin F.M."/>
        </authorList>
    </citation>
    <scope>NUCLEOTIDE SEQUENCE [LARGE SCALE GENOMIC DNA]</scope>
    <source>
        <strain evidence="1 2">CBS 207.34</strain>
    </source>
</reference>
<dbReference type="Proteomes" id="UP000250140">
    <property type="component" value="Unassembled WGS sequence"/>
</dbReference>
<dbReference type="EMBL" id="KV749472">
    <property type="protein sequence ID" value="OCL09294.1"/>
    <property type="molecule type" value="Genomic_DNA"/>
</dbReference>
<evidence type="ECO:0000313" key="2">
    <source>
        <dbReference type="Proteomes" id="UP000250140"/>
    </source>
</evidence>
<gene>
    <name evidence="1" type="ORF">AOQ84DRAFT_363416</name>
</gene>
<protein>
    <submittedName>
        <fullName evidence="1">Uncharacterized protein</fullName>
    </submittedName>
</protein>
<accession>A0A8E2F2K7</accession>
<dbReference type="AlphaFoldDB" id="A0A8E2F2K7"/>
<organism evidence="1 2">
    <name type="scientific">Glonium stellatum</name>
    <dbReference type="NCBI Taxonomy" id="574774"/>
    <lineage>
        <taxon>Eukaryota</taxon>
        <taxon>Fungi</taxon>
        <taxon>Dikarya</taxon>
        <taxon>Ascomycota</taxon>
        <taxon>Pezizomycotina</taxon>
        <taxon>Dothideomycetes</taxon>
        <taxon>Pleosporomycetidae</taxon>
        <taxon>Gloniales</taxon>
        <taxon>Gloniaceae</taxon>
        <taxon>Glonium</taxon>
    </lineage>
</organism>